<name>A0A1I0NAI7_9BACT</name>
<gene>
    <name evidence="2" type="ORF">SAMN05216290_1036</name>
</gene>
<sequence length="230" mass="26438">MTEFSLFNWSGGKDSALALYHSLKDDSHQIKRLLTSINIETERISMHGVRLSLLEKQAYAIGIPLSILCLPGEITMEEYDQMMRIQMNQVKEEGITTSVFGDIFLEDLKAYREQRLEEVGLSGKFPLWKRDTTELVHEFIDLGFRTMVVSVDGSKLDQSFVGREIDKAFLNDLPEGVDPCGENGEFHSFVFEGPIFKEPIQFERGEVVAKEYNLSKENDETVTYWFQDLF</sequence>
<dbReference type="Pfam" id="PF01902">
    <property type="entry name" value="Diphthami_syn_2"/>
    <property type="match status" value="1"/>
</dbReference>
<dbReference type="EMBL" id="FOIR01000001">
    <property type="protein sequence ID" value="SEV97990.1"/>
    <property type="molecule type" value="Genomic_DNA"/>
</dbReference>
<proteinExistence type="predicted"/>
<dbReference type="Gene3D" id="3.90.1490.10">
    <property type="entry name" value="putative n-type atp pyrophosphatase, domain 2"/>
    <property type="match status" value="1"/>
</dbReference>
<evidence type="ECO:0000313" key="2">
    <source>
        <dbReference type="EMBL" id="SEV97990.1"/>
    </source>
</evidence>
<dbReference type="Proteomes" id="UP000199437">
    <property type="component" value="Unassembled WGS sequence"/>
</dbReference>
<dbReference type="NCBIfam" id="TIGR00290">
    <property type="entry name" value="MJ0570_dom"/>
    <property type="match status" value="1"/>
</dbReference>
<dbReference type="SUPFAM" id="SSF52402">
    <property type="entry name" value="Adenine nucleotide alpha hydrolases-like"/>
    <property type="match status" value="1"/>
</dbReference>
<dbReference type="Gene3D" id="3.40.50.620">
    <property type="entry name" value="HUPs"/>
    <property type="match status" value="1"/>
</dbReference>
<dbReference type="PIRSF" id="PIRSF039123">
    <property type="entry name" value="Diphthamide_synthase"/>
    <property type="match status" value="1"/>
</dbReference>
<accession>A0A1I0NAI7</accession>
<keyword evidence="3" id="KW-1185">Reference proteome</keyword>
<protein>
    <submittedName>
        <fullName evidence="2">MJ0570-related uncharacterized domain-containing protein</fullName>
    </submittedName>
</protein>
<dbReference type="CDD" id="cd01994">
    <property type="entry name" value="AANH_PF0828-like"/>
    <property type="match status" value="1"/>
</dbReference>
<feature type="domain" description="Diphthamide synthase" evidence="1">
    <location>
        <begin position="9"/>
        <end position="207"/>
    </location>
</feature>
<organism evidence="2 3">
    <name type="scientific">Roseivirga pacifica</name>
    <dbReference type="NCBI Taxonomy" id="1267423"/>
    <lineage>
        <taxon>Bacteria</taxon>
        <taxon>Pseudomonadati</taxon>
        <taxon>Bacteroidota</taxon>
        <taxon>Cytophagia</taxon>
        <taxon>Cytophagales</taxon>
        <taxon>Roseivirgaceae</taxon>
        <taxon>Roseivirga</taxon>
    </lineage>
</organism>
<dbReference type="InterPro" id="IPR030662">
    <property type="entry name" value="DPH6/MJ0570"/>
</dbReference>
<reference evidence="3" key="1">
    <citation type="submission" date="2016-10" db="EMBL/GenBank/DDBJ databases">
        <authorList>
            <person name="Varghese N."/>
            <person name="Submissions S."/>
        </authorList>
    </citation>
    <scope>NUCLEOTIDE SEQUENCE [LARGE SCALE GENOMIC DNA]</scope>
    <source>
        <strain evidence="3">CGMCC 1.12402</strain>
    </source>
</reference>
<dbReference type="STRING" id="1267423.SAMN05216290_1036"/>
<dbReference type="AlphaFoldDB" id="A0A1I0NAI7"/>
<dbReference type="RefSeq" id="WP_090257449.1">
    <property type="nucleotide sequence ID" value="NZ_FOIR01000001.1"/>
</dbReference>
<evidence type="ECO:0000313" key="3">
    <source>
        <dbReference type="Proteomes" id="UP000199437"/>
    </source>
</evidence>
<dbReference type="InterPro" id="IPR014729">
    <property type="entry name" value="Rossmann-like_a/b/a_fold"/>
</dbReference>
<dbReference type="OrthoDB" id="3572539at2"/>
<dbReference type="GeneID" id="99985773"/>
<evidence type="ECO:0000259" key="1">
    <source>
        <dbReference type="Pfam" id="PF01902"/>
    </source>
</evidence>
<dbReference type="InterPro" id="IPR002761">
    <property type="entry name" value="Diphthami_syn_dom"/>
</dbReference>